<organism evidence="1">
    <name type="scientific">Yersinia ruckeri</name>
    <dbReference type="NCBI Taxonomy" id="29486"/>
    <lineage>
        <taxon>Bacteria</taxon>
        <taxon>Pseudomonadati</taxon>
        <taxon>Pseudomonadota</taxon>
        <taxon>Gammaproteobacteria</taxon>
        <taxon>Enterobacterales</taxon>
        <taxon>Yersiniaceae</taxon>
        <taxon>Yersinia</taxon>
    </lineage>
</organism>
<dbReference type="EMBL" id="LN681231">
    <property type="protein sequence ID" value="CEK27132.1"/>
    <property type="molecule type" value="Genomic_DNA"/>
</dbReference>
<gene>
    <name evidence="1" type="ORF">CSF007_6875</name>
</gene>
<name>A0A0A8VBL2_YERRU</name>
<proteinExistence type="predicted"/>
<sequence>MGQSVILVVFLSGVSPESPVFAEFPRNMQPSMLFNAVPATFFV</sequence>
<dbReference type="AlphaFoldDB" id="A0A0A8VBL2"/>
<evidence type="ECO:0000313" key="1">
    <source>
        <dbReference type="EMBL" id="CEK27132.1"/>
    </source>
</evidence>
<protein>
    <submittedName>
        <fullName evidence="1">Uncharacterized protein</fullName>
    </submittedName>
</protein>
<accession>A0A0A8VBL2</accession>
<reference evidence="1" key="1">
    <citation type="journal article" date="2015" name="Genome Announc.">
        <title>Complete Genome Sequence of Yersinia ruckeri Strain CSF007-82, Etiologic Agent of Red Mouth Disease in Salmonid Fish.</title>
        <authorList>
            <person name="Nelson M.C."/>
            <person name="LaPatra S.E."/>
            <person name="Welch T.J."/>
            <person name="Graf J."/>
        </authorList>
    </citation>
    <scope>NUCLEOTIDE SEQUENCE</scope>
    <source>
        <strain evidence="1">CSF007-82</strain>
    </source>
</reference>